<evidence type="ECO:0000256" key="4">
    <source>
        <dbReference type="ARBA" id="ARBA00022729"/>
    </source>
</evidence>
<dbReference type="GO" id="GO:0016020">
    <property type="term" value="C:membrane"/>
    <property type="evidence" value="ECO:0007669"/>
    <property type="project" value="UniProtKB-SubCell"/>
</dbReference>
<dbReference type="PANTHER" id="PTHR27009">
    <property type="entry name" value="RUST RESISTANCE KINASE LR10-RELATED"/>
    <property type="match status" value="1"/>
</dbReference>
<comment type="subcellular location">
    <subcellularLocation>
        <location evidence="1">Membrane</location>
        <topology evidence="1">Single-pass type I membrane protein</topology>
    </subcellularLocation>
</comment>
<dbReference type="InterPro" id="IPR045874">
    <property type="entry name" value="LRK10/LRL21-25-like"/>
</dbReference>
<keyword evidence="9" id="KW-0418">Kinase</keyword>
<dbReference type="PROSITE" id="PS50011">
    <property type="entry name" value="PROTEIN_KINASE_DOM"/>
    <property type="match status" value="1"/>
</dbReference>
<organism evidence="9">
    <name type="scientific">Sesamum latifolium</name>
    <dbReference type="NCBI Taxonomy" id="2727402"/>
    <lineage>
        <taxon>Eukaryota</taxon>
        <taxon>Viridiplantae</taxon>
        <taxon>Streptophyta</taxon>
        <taxon>Embryophyta</taxon>
        <taxon>Tracheophyta</taxon>
        <taxon>Spermatophyta</taxon>
        <taxon>Magnoliopsida</taxon>
        <taxon>eudicotyledons</taxon>
        <taxon>Gunneridae</taxon>
        <taxon>Pentapetalae</taxon>
        <taxon>asterids</taxon>
        <taxon>lamiids</taxon>
        <taxon>Lamiales</taxon>
        <taxon>Pedaliaceae</taxon>
        <taxon>Sesamum</taxon>
    </lineage>
</organism>
<evidence type="ECO:0000256" key="5">
    <source>
        <dbReference type="ARBA" id="ARBA00022989"/>
    </source>
</evidence>
<keyword evidence="9" id="KW-0808">Transferase</keyword>
<dbReference type="GO" id="GO:0004674">
    <property type="term" value="F:protein serine/threonine kinase activity"/>
    <property type="evidence" value="ECO:0007669"/>
    <property type="project" value="UniProtKB-KW"/>
</dbReference>
<evidence type="ECO:0000313" key="9">
    <source>
        <dbReference type="EMBL" id="KAL0463552.1"/>
    </source>
</evidence>
<reference evidence="9" key="2">
    <citation type="journal article" date="2024" name="Plant">
        <title>Genomic evolution and insights into agronomic trait innovations of Sesamum species.</title>
        <authorList>
            <person name="Miao H."/>
            <person name="Wang L."/>
            <person name="Qu L."/>
            <person name="Liu H."/>
            <person name="Sun Y."/>
            <person name="Le M."/>
            <person name="Wang Q."/>
            <person name="Wei S."/>
            <person name="Zheng Y."/>
            <person name="Lin W."/>
            <person name="Duan Y."/>
            <person name="Cao H."/>
            <person name="Xiong S."/>
            <person name="Wang X."/>
            <person name="Wei L."/>
            <person name="Li C."/>
            <person name="Ma Q."/>
            <person name="Ju M."/>
            <person name="Zhao R."/>
            <person name="Li G."/>
            <person name="Mu C."/>
            <person name="Tian Q."/>
            <person name="Mei H."/>
            <person name="Zhang T."/>
            <person name="Gao T."/>
            <person name="Zhang H."/>
        </authorList>
    </citation>
    <scope>NUCLEOTIDE SEQUENCE</scope>
    <source>
        <strain evidence="9">KEN1</strain>
    </source>
</reference>
<dbReference type="Pfam" id="PF00069">
    <property type="entry name" value="Pkinase"/>
    <property type="match status" value="1"/>
</dbReference>
<evidence type="ECO:0000256" key="1">
    <source>
        <dbReference type="ARBA" id="ARBA00004479"/>
    </source>
</evidence>
<evidence type="ECO:0000256" key="6">
    <source>
        <dbReference type="ARBA" id="ARBA00023136"/>
    </source>
</evidence>
<dbReference type="InterPro" id="IPR011009">
    <property type="entry name" value="Kinase-like_dom_sf"/>
</dbReference>
<evidence type="ECO:0000256" key="2">
    <source>
        <dbReference type="ARBA" id="ARBA00022527"/>
    </source>
</evidence>
<dbReference type="SUPFAM" id="SSF56112">
    <property type="entry name" value="Protein kinase-like (PK-like)"/>
    <property type="match status" value="1"/>
</dbReference>
<feature type="domain" description="Protein kinase" evidence="8">
    <location>
        <begin position="1"/>
        <end position="133"/>
    </location>
</feature>
<keyword evidence="7" id="KW-0325">Glycoprotein</keyword>
<keyword evidence="9" id="KW-0675">Receptor</keyword>
<dbReference type="InterPro" id="IPR000719">
    <property type="entry name" value="Prot_kinase_dom"/>
</dbReference>
<evidence type="ECO:0000256" key="3">
    <source>
        <dbReference type="ARBA" id="ARBA00022692"/>
    </source>
</evidence>
<name>A0AAW2YDW5_9LAMI</name>
<accession>A0AAW2YDW5</accession>
<dbReference type="GO" id="GO:0005524">
    <property type="term" value="F:ATP binding"/>
    <property type="evidence" value="ECO:0007669"/>
    <property type="project" value="InterPro"/>
</dbReference>
<sequence>MLVARGTIGYIAPEVFCRNFGEVSHKSDVYSYGMMVLEIAGGRKNINPADVDRSSEVYFPNYIYKQLEMEAERGGHPDGIMNEDESQSAMRKLIIVGLWCIQTDPKNRPSMSKVVEMLEGKLEHMQVPPKPYLSSPPRLAPSLSISASVQHSALIYIN</sequence>
<dbReference type="AlphaFoldDB" id="A0AAW2YDW5"/>
<keyword evidence="4" id="KW-0732">Signal</keyword>
<keyword evidence="5" id="KW-1133">Transmembrane helix</keyword>
<proteinExistence type="predicted"/>
<gene>
    <name evidence="9" type="ORF">Slati_0242800</name>
</gene>
<dbReference type="Gene3D" id="1.10.510.10">
    <property type="entry name" value="Transferase(Phosphotransferase) domain 1"/>
    <property type="match status" value="1"/>
</dbReference>
<reference evidence="9" key="1">
    <citation type="submission" date="2020-06" db="EMBL/GenBank/DDBJ databases">
        <authorList>
            <person name="Li T."/>
            <person name="Hu X."/>
            <person name="Zhang T."/>
            <person name="Song X."/>
            <person name="Zhang H."/>
            <person name="Dai N."/>
            <person name="Sheng W."/>
            <person name="Hou X."/>
            <person name="Wei L."/>
        </authorList>
    </citation>
    <scope>NUCLEOTIDE SEQUENCE</scope>
    <source>
        <strain evidence="9">KEN1</strain>
        <tissue evidence="9">Leaf</tissue>
    </source>
</reference>
<keyword evidence="6" id="KW-0472">Membrane</keyword>
<evidence type="ECO:0000256" key="7">
    <source>
        <dbReference type="ARBA" id="ARBA00023180"/>
    </source>
</evidence>
<evidence type="ECO:0000259" key="8">
    <source>
        <dbReference type="PROSITE" id="PS50011"/>
    </source>
</evidence>
<protein>
    <submittedName>
        <fullName evidence="9">LEAF RUST 10 DISEASE-RESISTANCE LOCUS RECEPTOR-LIKE PROTEIN KINASE-like 2.3</fullName>
    </submittedName>
</protein>
<comment type="caution">
    <text evidence="9">The sequence shown here is derived from an EMBL/GenBank/DDBJ whole genome shotgun (WGS) entry which is preliminary data.</text>
</comment>
<keyword evidence="3" id="KW-0812">Transmembrane</keyword>
<dbReference type="EMBL" id="JACGWN010000001">
    <property type="protein sequence ID" value="KAL0463552.1"/>
    <property type="molecule type" value="Genomic_DNA"/>
</dbReference>
<keyword evidence="2" id="KW-0723">Serine/threonine-protein kinase</keyword>